<proteinExistence type="predicted"/>
<comment type="caution">
    <text evidence="3">The sequence shown here is derived from an EMBL/GenBank/DDBJ whole genome shotgun (WGS) entry which is preliminary data.</text>
</comment>
<keyword evidence="2" id="KW-0812">Transmembrane</keyword>
<accession>A0A061IRJ7</accession>
<feature type="transmembrane region" description="Helical" evidence="2">
    <location>
        <begin position="52"/>
        <end position="72"/>
    </location>
</feature>
<sequence length="74" mass="8537">MEQAETKREEEEGGAREQKEGWTTRTYIYMAARHGQGKGGEMGEVSMVASRLTACCWFLRSASFWYFLILFLSM</sequence>
<feature type="region of interest" description="Disordered" evidence="1">
    <location>
        <begin position="1"/>
        <end position="20"/>
    </location>
</feature>
<keyword evidence="2" id="KW-0472">Membrane</keyword>
<reference evidence="3 4" key="1">
    <citation type="submission" date="2013-07" db="EMBL/GenBank/DDBJ databases">
        <authorList>
            <person name="Stoco P.H."/>
            <person name="Wagner G."/>
            <person name="Gerber A."/>
            <person name="Zaha A."/>
            <person name="Thompson C."/>
            <person name="Bartholomeu D.C."/>
            <person name="Luckemeyer D.D."/>
            <person name="Bahia D."/>
            <person name="Loreto E."/>
            <person name="Prestes E.B."/>
            <person name="Lima F.M."/>
            <person name="Rodrigues-Luiz G."/>
            <person name="Vallejo G.A."/>
            <person name="Filho J.F."/>
            <person name="Monteiro K.M."/>
            <person name="Tyler K.M."/>
            <person name="de Almeida L.G."/>
            <person name="Ortiz M.F."/>
            <person name="Siervo M.A."/>
            <person name="de Moraes M.H."/>
            <person name="Cunha O.L."/>
            <person name="Mendonca-Neto R."/>
            <person name="Silva R."/>
            <person name="Teixeira S.M."/>
            <person name="Murta S.M."/>
            <person name="Sincero T.C."/>
            <person name="Mendes T.A."/>
            <person name="Urmenyi T.P."/>
            <person name="Silva V.G."/>
            <person name="da Rocha W.D."/>
            <person name="Andersson B."/>
            <person name="Romanha A.J."/>
            <person name="Steindel M."/>
            <person name="de Vasconcelos A.T."/>
            <person name="Grisard E.C."/>
        </authorList>
    </citation>
    <scope>NUCLEOTIDE SEQUENCE [LARGE SCALE GENOMIC DNA]</scope>
    <source>
        <strain evidence="3 4">SC58</strain>
    </source>
</reference>
<keyword evidence="4" id="KW-1185">Reference proteome</keyword>
<evidence type="ECO:0000313" key="4">
    <source>
        <dbReference type="Proteomes" id="UP000031737"/>
    </source>
</evidence>
<dbReference type="AlphaFoldDB" id="A0A061IRJ7"/>
<gene>
    <name evidence="3" type="ORF">TRSC58_07592</name>
</gene>
<dbReference type="VEuPathDB" id="TriTrypDB:TRSC58_07592"/>
<organism evidence="3 4">
    <name type="scientific">Trypanosoma rangeli SC58</name>
    <dbReference type="NCBI Taxonomy" id="429131"/>
    <lineage>
        <taxon>Eukaryota</taxon>
        <taxon>Discoba</taxon>
        <taxon>Euglenozoa</taxon>
        <taxon>Kinetoplastea</taxon>
        <taxon>Metakinetoplastina</taxon>
        <taxon>Trypanosomatida</taxon>
        <taxon>Trypanosomatidae</taxon>
        <taxon>Trypanosoma</taxon>
        <taxon>Herpetosoma</taxon>
    </lineage>
</organism>
<keyword evidence="2" id="KW-1133">Transmembrane helix</keyword>
<protein>
    <submittedName>
        <fullName evidence="3">Uncharacterized protein</fullName>
    </submittedName>
</protein>
<dbReference type="EMBL" id="AUPL01008224">
    <property type="protein sequence ID" value="ESL04868.1"/>
    <property type="molecule type" value="Genomic_DNA"/>
</dbReference>
<name>A0A061IRJ7_TRYRA</name>
<evidence type="ECO:0000256" key="1">
    <source>
        <dbReference type="SAM" id="MobiDB-lite"/>
    </source>
</evidence>
<evidence type="ECO:0000313" key="3">
    <source>
        <dbReference type="EMBL" id="ESL04868.1"/>
    </source>
</evidence>
<evidence type="ECO:0000256" key="2">
    <source>
        <dbReference type="SAM" id="Phobius"/>
    </source>
</evidence>
<dbReference type="Proteomes" id="UP000031737">
    <property type="component" value="Unassembled WGS sequence"/>
</dbReference>